<accession>Q9P019</accession>
<dbReference type="PeptideAtlas" id="Q9P019"/>
<dbReference type="DNASU" id="29085"/>
<evidence type="ECO:0000256" key="1">
    <source>
        <dbReference type="SAM" id="MobiDB-lite"/>
    </source>
</evidence>
<protein>
    <submittedName>
        <fullName evidence="2">HSPC141</fullName>
    </submittedName>
</protein>
<sequence>MAVADLALIPDVDIDSDGVFKYVLIRVHSAPRSGLRLQRARRSCAATSGLSTMRTSTTKCRATCRSKAATVSVWAAGASPTRVRTRRFTCTAIPWPMVLPSTPFQLRKSKPSTPTTRSPGLTTATEHSQPGACCLQQPLQSPAFACTPLAGLALPAPAAASGDVLSTRPWRQASLATELNVLPHLPAS</sequence>
<dbReference type="ClinPGx" id="PA134948141"/>
<organism evidence="2">
    <name type="scientific">Homo sapiens</name>
    <name type="common">Human</name>
    <dbReference type="NCBI Taxonomy" id="9606"/>
    <lineage>
        <taxon>Eukaryota</taxon>
        <taxon>Metazoa</taxon>
        <taxon>Chordata</taxon>
        <taxon>Craniata</taxon>
        <taxon>Vertebrata</taxon>
        <taxon>Euteleostomi</taxon>
        <taxon>Mammalia</taxon>
        <taxon>Eutheria</taxon>
        <taxon>Euarchontoglires</taxon>
        <taxon>Primates</taxon>
        <taxon>Haplorrhini</taxon>
        <taxon>Catarrhini</taxon>
        <taxon>Hominidae</taxon>
        <taxon>Homo</taxon>
    </lineage>
</organism>
<name>Q9P019_HUMAN</name>
<feature type="compositionally biased region" description="Polar residues" evidence="1">
    <location>
        <begin position="111"/>
        <end position="126"/>
    </location>
</feature>
<dbReference type="InterPro" id="IPR038596">
    <property type="entry name" value="Janus_sf"/>
</dbReference>
<dbReference type="Gene3D" id="3.50.20.20">
    <property type="entry name" value="Janus/Ocnus"/>
    <property type="match status" value="1"/>
</dbReference>
<dbReference type="EMBL" id="AF161490">
    <property type="protein sequence ID" value="AAF29105.1"/>
    <property type="molecule type" value="mRNA"/>
</dbReference>
<feature type="region of interest" description="Disordered" evidence="1">
    <location>
        <begin position="104"/>
        <end position="126"/>
    </location>
</feature>
<dbReference type="AlphaFoldDB" id="Q9P019"/>
<evidence type="ECO:0000313" key="2">
    <source>
        <dbReference type="EMBL" id="AAF29105.1"/>
    </source>
</evidence>
<proteinExistence type="evidence at transcript level"/>
<reference evidence="2" key="1">
    <citation type="journal article" date="2000" name="Genome Res.">
        <title>Cloning and functional analysis of cDNAs with open reading frames for 300 previously undefined genes expressed in CD34+ hematopoietic stem/progenitor cells.</title>
        <authorList>
            <person name="Zhang Q.H."/>
            <person name="Ye M."/>
            <person name="Wu X.Y."/>
            <person name="Ren S.X."/>
            <person name="Zhao M."/>
            <person name="Zhao C.J."/>
            <person name="Fu G."/>
            <person name="Shen Y."/>
            <person name="Fan H.Y."/>
            <person name="Lu G."/>
            <person name="Zhong M."/>
            <person name="Xu X.R."/>
            <person name="Han Z.G."/>
            <person name="Zhang J.W."/>
            <person name="Tao J."/>
            <person name="Huang Q.H."/>
            <person name="Zhou J."/>
            <person name="Hu G.X."/>
            <person name="Gu J."/>
            <person name="Chen S.J."/>
            <person name="Chen Z."/>
        </authorList>
    </citation>
    <scope>NUCLEOTIDE SEQUENCE</scope>
    <source>
        <tissue evidence="2">Blood</tissue>
    </source>
</reference>
<dbReference type="SUPFAM" id="SSF143724">
    <property type="entry name" value="PHP14-like"/>
    <property type="match status" value="1"/>
</dbReference>